<dbReference type="GeneTree" id="ENSGT00940000164475"/>
<dbReference type="PRINTS" id="PR00258">
    <property type="entry name" value="SPERACTRCPTR"/>
</dbReference>
<feature type="domain" description="SRCR" evidence="6">
    <location>
        <begin position="448"/>
        <end position="549"/>
    </location>
</feature>
<reference evidence="7" key="1">
    <citation type="submission" date="2025-08" db="UniProtKB">
        <authorList>
            <consortium name="Ensembl"/>
        </authorList>
    </citation>
    <scope>IDENTIFICATION</scope>
</reference>
<feature type="disulfide bond" evidence="4">
    <location>
        <begin position="347"/>
        <end position="411"/>
    </location>
</feature>
<keyword evidence="2" id="KW-0677">Repeat</keyword>
<proteinExistence type="predicted"/>
<dbReference type="InterPro" id="IPR001190">
    <property type="entry name" value="SRCR"/>
</dbReference>
<feature type="disulfide bond" evidence="4">
    <location>
        <begin position="360"/>
        <end position="421"/>
    </location>
</feature>
<keyword evidence="1" id="KW-0732">Signal</keyword>
<feature type="disulfide bond" evidence="4">
    <location>
        <begin position="91"/>
        <end position="152"/>
    </location>
</feature>
<dbReference type="Gene3D" id="3.10.250.10">
    <property type="entry name" value="SRCR-like domain"/>
    <property type="match status" value="4"/>
</dbReference>
<feature type="disulfide bond" evidence="4">
    <location>
        <begin position="249"/>
        <end position="259"/>
    </location>
</feature>
<evidence type="ECO:0000313" key="7">
    <source>
        <dbReference type="Ensembl" id="ENSCPBP00000008120.1"/>
    </source>
</evidence>
<dbReference type="Proteomes" id="UP000694380">
    <property type="component" value="Unplaced"/>
</dbReference>
<comment type="caution">
    <text evidence="4">Lacks conserved residue(s) required for the propagation of feature annotation.</text>
</comment>
<reference evidence="7" key="2">
    <citation type="submission" date="2025-09" db="UniProtKB">
        <authorList>
            <consortium name="Ensembl"/>
        </authorList>
    </citation>
    <scope>IDENTIFICATION</scope>
</reference>
<feature type="region of interest" description="Disordered" evidence="5">
    <location>
        <begin position="1"/>
        <end position="34"/>
    </location>
</feature>
<feature type="disulfide bond" evidence="4">
    <location>
        <begin position="519"/>
        <end position="529"/>
    </location>
</feature>
<keyword evidence="8" id="KW-1185">Reference proteome</keyword>
<feature type="disulfide bond" evidence="4">
    <location>
        <begin position="122"/>
        <end position="132"/>
    </location>
</feature>
<sequence>MGPGPRGVTTPQELPPPPQTSYLPKLPSPLGPTTPQSSLLSLISAFSPGGAVLRLVGGAGSCSGRLEVFHQGRWGTVCDDIWDLQDAGVVCRQLGCGTALSAPGGARFGRGSDHIWLDDVNCAGTEVALSDCRARPWGESNCTHGQDAGVVCSGNLHLSGPCVCLSPAPTAGFALPDVRLIGGPHRCAGRVEVRLDGRWGTVCDDGWDLSDVAVVCRQLGCGTAMEALSGKVFGPGNESDPVLMMDVQCQGTEAALGSCPYTDPEDLCQHDEDAGARCQGEPAWGALVLREGWEDVWGPRVGCSVLTERPCWVSTAQSAQGLRLVNSRSRCAGRVEVLHNQQWGTVCDDNWDLQDAGVVCRQLGCGTALSAPGGARFGRGSDRIWLDNVNCTGTEVALSDCRARPWGVNNCTHGEDAGVVCSGNFCLLRCLQAGGGWKCPAPRQRAPIGLVGGPHRCAGRVEVRLDGRWGTVCDDGWGLNDVAVVCRQLDCGTAMEALSGKVFGPGNESDPVLMMDVQCQGTEAALGSCPYTDPGDICQHDEDAGAHLQSPLPVSVLHLYSTPSFLLVSGA</sequence>
<feature type="domain" description="SRCR" evidence="6">
    <location>
        <begin position="178"/>
        <end position="279"/>
    </location>
</feature>
<dbReference type="PANTHER" id="PTHR19331:SF487">
    <property type="entry name" value="SOLUBLE SCAVENGER RECEPTOR CYSTEINE-RICH DOMAIN-CONTAINING PROTEIN SSC5D"/>
    <property type="match status" value="1"/>
</dbReference>
<evidence type="ECO:0000256" key="5">
    <source>
        <dbReference type="SAM" id="MobiDB-lite"/>
    </source>
</evidence>
<feature type="disulfide bond" evidence="4">
    <location>
        <begin position="391"/>
        <end position="401"/>
    </location>
</feature>
<keyword evidence="3 4" id="KW-1015">Disulfide bond</keyword>
<organism evidence="7 8">
    <name type="scientific">Chrysemys picta bellii</name>
    <name type="common">Western painted turtle</name>
    <name type="synonym">Emys bellii</name>
    <dbReference type="NCBI Taxonomy" id="8478"/>
    <lineage>
        <taxon>Eukaryota</taxon>
        <taxon>Metazoa</taxon>
        <taxon>Chordata</taxon>
        <taxon>Craniata</taxon>
        <taxon>Vertebrata</taxon>
        <taxon>Euteleostomi</taxon>
        <taxon>Archelosauria</taxon>
        <taxon>Testudinata</taxon>
        <taxon>Testudines</taxon>
        <taxon>Cryptodira</taxon>
        <taxon>Durocryptodira</taxon>
        <taxon>Testudinoidea</taxon>
        <taxon>Emydidae</taxon>
        <taxon>Chrysemys</taxon>
    </lineage>
</organism>
<evidence type="ECO:0000256" key="1">
    <source>
        <dbReference type="ARBA" id="ARBA00022729"/>
    </source>
</evidence>
<evidence type="ECO:0000256" key="4">
    <source>
        <dbReference type="PROSITE-ProRule" id="PRU00196"/>
    </source>
</evidence>
<name>A0A8C3FFE0_CHRPI</name>
<dbReference type="Ensembl" id="ENSCPBT00000009787.1">
    <property type="protein sequence ID" value="ENSCPBP00000008120.1"/>
    <property type="gene ID" value="ENSCPBG00000006355.1"/>
</dbReference>
<dbReference type="AlphaFoldDB" id="A0A8C3FFE0"/>
<accession>A0A8C3FFE0</accession>
<evidence type="ECO:0000259" key="6">
    <source>
        <dbReference type="PROSITE" id="PS50287"/>
    </source>
</evidence>
<evidence type="ECO:0000256" key="3">
    <source>
        <dbReference type="ARBA" id="ARBA00023157"/>
    </source>
</evidence>
<evidence type="ECO:0000256" key="2">
    <source>
        <dbReference type="ARBA" id="ARBA00022737"/>
    </source>
</evidence>
<dbReference type="GO" id="GO:0016020">
    <property type="term" value="C:membrane"/>
    <property type="evidence" value="ECO:0007669"/>
    <property type="project" value="InterPro"/>
</dbReference>
<feature type="domain" description="SRCR" evidence="6">
    <location>
        <begin position="322"/>
        <end position="422"/>
    </location>
</feature>
<dbReference type="PROSITE" id="PS00420">
    <property type="entry name" value="SRCR_1"/>
    <property type="match status" value="2"/>
</dbReference>
<protein>
    <recommendedName>
        <fullName evidence="6">SRCR domain-containing protein</fullName>
    </recommendedName>
</protein>
<evidence type="ECO:0000313" key="8">
    <source>
        <dbReference type="Proteomes" id="UP000694380"/>
    </source>
</evidence>
<dbReference type="Pfam" id="PF00530">
    <property type="entry name" value="SRCR"/>
    <property type="match status" value="4"/>
</dbReference>
<dbReference type="PROSITE" id="PS50287">
    <property type="entry name" value="SRCR_2"/>
    <property type="match status" value="4"/>
</dbReference>
<dbReference type="SMART" id="SM00202">
    <property type="entry name" value="SR"/>
    <property type="match status" value="4"/>
</dbReference>
<dbReference type="PANTHER" id="PTHR19331">
    <property type="entry name" value="SCAVENGER RECEPTOR DOMAIN-CONTAINING"/>
    <property type="match status" value="1"/>
</dbReference>
<feature type="domain" description="SRCR" evidence="6">
    <location>
        <begin position="53"/>
        <end position="153"/>
    </location>
</feature>
<dbReference type="OMA" id="HACGRSA"/>
<dbReference type="SUPFAM" id="SSF56487">
    <property type="entry name" value="SRCR-like"/>
    <property type="match status" value="4"/>
</dbReference>
<feature type="disulfide bond" evidence="4">
    <location>
        <begin position="78"/>
        <end position="142"/>
    </location>
</feature>
<dbReference type="InterPro" id="IPR036772">
    <property type="entry name" value="SRCR-like_dom_sf"/>
</dbReference>